<feature type="signal peptide" evidence="1">
    <location>
        <begin position="1"/>
        <end position="18"/>
    </location>
</feature>
<feature type="chain" id="PRO_5045492052" description="DUF2845 domain-containing protein" evidence="1">
    <location>
        <begin position="19"/>
        <end position="103"/>
    </location>
</feature>
<protein>
    <recommendedName>
        <fullName evidence="4">DUF2845 domain-containing protein</fullName>
    </recommendedName>
</protein>
<name>A0ABU9MYY3_9GAMM</name>
<evidence type="ECO:0000256" key="1">
    <source>
        <dbReference type="SAM" id="SignalP"/>
    </source>
</evidence>
<accession>A0ABU9MYY3</accession>
<gene>
    <name evidence="2" type="ORF">WCN91_07325</name>
</gene>
<evidence type="ECO:0000313" key="2">
    <source>
        <dbReference type="EMBL" id="MEM0515240.1"/>
    </source>
</evidence>
<comment type="caution">
    <text evidence="2">The sequence shown here is derived from an EMBL/GenBank/DDBJ whole genome shotgun (WGS) entry which is preliminary data.</text>
</comment>
<sequence>MKNVIYLLLILCSAMAFAGQSFRLSDGDLVYTGMNKIEILDKLGEPLIKDVQSIGVDKGDGFAGKKTEIWSYRLQGDIGGEYLVSVTFKGDKVTSIDSKQRNR</sequence>
<proteinExistence type="predicted"/>
<dbReference type="RefSeq" id="WP_342677724.1">
    <property type="nucleotide sequence ID" value="NZ_JBCGCU010000006.1"/>
</dbReference>
<dbReference type="Proteomes" id="UP001447008">
    <property type="component" value="Unassembled WGS sequence"/>
</dbReference>
<keyword evidence="3" id="KW-1185">Reference proteome</keyword>
<keyword evidence="1" id="KW-0732">Signal</keyword>
<evidence type="ECO:0000313" key="3">
    <source>
        <dbReference type="Proteomes" id="UP001447008"/>
    </source>
</evidence>
<evidence type="ECO:0008006" key="4">
    <source>
        <dbReference type="Google" id="ProtNLM"/>
    </source>
</evidence>
<dbReference type="EMBL" id="JBCGCU010000006">
    <property type="protein sequence ID" value="MEM0515240.1"/>
    <property type="molecule type" value="Genomic_DNA"/>
</dbReference>
<organism evidence="2 3">
    <name type="scientific">Pseudoalteromonas qingdaonensis</name>
    <dbReference type="NCBI Taxonomy" id="3131913"/>
    <lineage>
        <taxon>Bacteria</taxon>
        <taxon>Pseudomonadati</taxon>
        <taxon>Pseudomonadota</taxon>
        <taxon>Gammaproteobacteria</taxon>
        <taxon>Alteromonadales</taxon>
        <taxon>Pseudoalteromonadaceae</taxon>
        <taxon>Pseudoalteromonas</taxon>
    </lineage>
</organism>
<reference evidence="2 3" key="1">
    <citation type="submission" date="2024-03" db="EMBL/GenBank/DDBJ databases">
        <title>Pseudoalteromonas qingdaonensis sp. nov., isolated from the intestines of marine benthic organisms.</title>
        <authorList>
            <person name="Lin X."/>
            <person name="Fang S."/>
            <person name="Hu X."/>
        </authorList>
    </citation>
    <scope>NUCLEOTIDE SEQUENCE [LARGE SCALE GENOMIC DNA]</scope>
    <source>
        <strain evidence="2 3">YIC-827</strain>
    </source>
</reference>